<dbReference type="InterPro" id="IPR050557">
    <property type="entry name" value="RTX_toxin/Mannuronan_C5-epim"/>
</dbReference>
<keyword evidence="2" id="KW-0964">Secreted</keyword>
<organism evidence="4 5">
    <name type="scientific">Stackebrandtia nassauensis (strain DSM 44728 / CIP 108903 / NRRL B-16338 / NBRC 102104 / LLR-40K-21)</name>
    <dbReference type="NCBI Taxonomy" id="446470"/>
    <lineage>
        <taxon>Bacteria</taxon>
        <taxon>Bacillati</taxon>
        <taxon>Actinomycetota</taxon>
        <taxon>Actinomycetes</taxon>
        <taxon>Glycomycetales</taxon>
        <taxon>Glycomycetaceae</taxon>
        <taxon>Stackebrandtia</taxon>
    </lineage>
</organism>
<feature type="compositionally biased region" description="Acidic residues" evidence="3">
    <location>
        <begin position="660"/>
        <end position="674"/>
    </location>
</feature>
<dbReference type="STRING" id="446470.Snas_5076"/>
<dbReference type="Gene3D" id="2.150.10.10">
    <property type="entry name" value="Serralysin-like metalloprotease, C-terminal"/>
    <property type="match status" value="1"/>
</dbReference>
<dbReference type="InterPro" id="IPR011049">
    <property type="entry name" value="Serralysin-like_metalloprot_C"/>
</dbReference>
<dbReference type="PANTHER" id="PTHR38340:SF1">
    <property type="entry name" value="S-LAYER PROTEIN"/>
    <property type="match status" value="1"/>
</dbReference>
<gene>
    <name evidence="4" type="ordered locus">Snas_5076</name>
</gene>
<keyword evidence="5" id="KW-1185">Reference proteome</keyword>
<dbReference type="Pfam" id="PF00353">
    <property type="entry name" value="HemolysinCabind"/>
    <property type="match status" value="5"/>
</dbReference>
<evidence type="ECO:0000256" key="3">
    <source>
        <dbReference type="SAM" id="MobiDB-lite"/>
    </source>
</evidence>
<evidence type="ECO:0008006" key="6">
    <source>
        <dbReference type="Google" id="ProtNLM"/>
    </source>
</evidence>
<feature type="compositionally biased region" description="Basic and acidic residues" evidence="3">
    <location>
        <begin position="720"/>
        <end position="729"/>
    </location>
</feature>
<dbReference type="SUPFAM" id="SSF51120">
    <property type="entry name" value="beta-Roll"/>
    <property type="match status" value="2"/>
</dbReference>
<reference evidence="4 5" key="1">
    <citation type="journal article" date="2009" name="Stand. Genomic Sci.">
        <title>Complete genome sequence of Stackebrandtia nassauensis type strain (LLR-40K-21).</title>
        <authorList>
            <person name="Munk C."/>
            <person name="Lapidus A."/>
            <person name="Copeland A."/>
            <person name="Jando M."/>
            <person name="Mayilraj S."/>
            <person name="Glavina Del Rio T."/>
            <person name="Nolan M."/>
            <person name="Chen F."/>
            <person name="Lucas S."/>
            <person name="Tice H."/>
            <person name="Cheng J.F."/>
            <person name="Han C."/>
            <person name="Detter J.C."/>
            <person name="Bruce D."/>
            <person name="Goodwin L."/>
            <person name="Chain P."/>
            <person name="Pitluck S."/>
            <person name="Goker M."/>
            <person name="Ovchinikova G."/>
            <person name="Pati A."/>
            <person name="Ivanova N."/>
            <person name="Mavromatis K."/>
            <person name="Chen A."/>
            <person name="Palaniappan K."/>
            <person name="Land M."/>
            <person name="Hauser L."/>
            <person name="Chang Y.J."/>
            <person name="Jeffries C.D."/>
            <person name="Bristow J."/>
            <person name="Eisen J.A."/>
            <person name="Markowitz V."/>
            <person name="Hugenholtz P."/>
            <person name="Kyrpides N.C."/>
            <person name="Klenk H.P."/>
        </authorList>
    </citation>
    <scope>NUCLEOTIDE SEQUENCE [LARGE SCALE GENOMIC DNA]</scope>
    <source>
        <strain evidence="5">DSM 44728 / CIP 108903 / NRRL B-16338 / NBRC 102104 / LLR-40K-21</strain>
    </source>
</reference>
<comment type="subcellular location">
    <subcellularLocation>
        <location evidence="1">Secreted</location>
    </subcellularLocation>
</comment>
<dbReference type="EMBL" id="CP001778">
    <property type="protein sequence ID" value="ADD44712.1"/>
    <property type="molecule type" value="Genomic_DNA"/>
</dbReference>
<sequence length="736" mass="77953">MRIHDIGTHWGYVFAPPVNTVAFMVEPEINVDRRWWRLDADTSKITAASTGWKNLGTAVDKAGDDVFKKAKVVYDDGWEGQGRTSYEKHQQKISKALVDLKAKADAVDTALDNIANAITAKQGQLTSGESAITGAVPCVVGGAKINFKPANPEQSKAVIEAVRAAKGIRADLDKQLGTEAGNLNTAASQFLSASREWKNIASGKQQPFDLPPESKKPFQTITLPDGRVIVNTGTGDDNVKVTKDDKGNIVVTKDLGNGNNENWVYPPGTNITLRGGDGNDSFDVDAKGVQVTTLGGAGNDKIFAGMPVFAADRDGNNVIIGGDGDDKVFAVGDNNRISTGTGNDSVTSGEGNDQISTYDGDDTVLDVGGNNDVSTGSGKDAIDTAGSSRIYAGEGDDTVDGGSGNDAVVAGDGADRVKTHGGDDLVFGGRGTDYIDGQDGNDTLEGGDSQDHIYGLDGDDKIHGGAGRDNLEGAQGNDTIDGGSGEDLVSGGYGDDDLRGGGDDKLYAGGGRDTVDGGDGTDESFSQGEDTVSGDTEKTTDTKIVNTDFIKVEGSEEFQDRVRADLDMLGSSPTGGKMMDALHHEVSETHNDFWPGEEEIVISETDGRSNVEHQKPGFGVDVHMNLDTDKYHHGDDTIGSQSIMMHELGHVYGNLADVMNDDEYDNPADPDTEDGERVSNAERQATGLDYDFDGDGKVDNVRDPNNPHPYDLTQNAFNEEAGRSRREHYASNTPPR</sequence>
<dbReference type="Proteomes" id="UP000000844">
    <property type="component" value="Chromosome"/>
</dbReference>
<dbReference type="InterPro" id="IPR028208">
    <property type="entry name" value="Effector_pro_NleD-like"/>
</dbReference>
<name>D3QAR6_STANL</name>
<protein>
    <recommendedName>
        <fullName evidence="6">Hemolysin-type calcium-binding region</fullName>
    </recommendedName>
</protein>
<dbReference type="InterPro" id="IPR001343">
    <property type="entry name" value="Hemolysn_Ca-bd"/>
</dbReference>
<dbReference type="GO" id="GO:0005576">
    <property type="term" value="C:extracellular region"/>
    <property type="evidence" value="ECO:0007669"/>
    <property type="project" value="UniProtKB-SubCell"/>
</dbReference>
<dbReference type="PANTHER" id="PTHR38340">
    <property type="entry name" value="S-LAYER PROTEIN"/>
    <property type="match status" value="1"/>
</dbReference>
<feature type="compositionally biased region" description="Basic and acidic residues" evidence="3">
    <location>
        <begin position="496"/>
        <end position="506"/>
    </location>
</feature>
<dbReference type="InterPro" id="IPR018511">
    <property type="entry name" value="Hemolysin-typ_Ca-bd_CS"/>
</dbReference>
<dbReference type="HOGENOM" id="CLU_457723_0_0_11"/>
<feature type="region of interest" description="Disordered" evidence="3">
    <location>
        <begin position="440"/>
        <end position="538"/>
    </location>
</feature>
<accession>D3QAR6</accession>
<feature type="region of interest" description="Disordered" evidence="3">
    <location>
        <begin position="660"/>
        <end position="736"/>
    </location>
</feature>
<dbReference type="eggNOG" id="COG2931">
    <property type="taxonomic scope" value="Bacteria"/>
</dbReference>
<dbReference type="Pfam" id="PF14891">
    <property type="entry name" value="Peptidase_M91"/>
    <property type="match status" value="1"/>
</dbReference>
<evidence type="ECO:0000256" key="1">
    <source>
        <dbReference type="ARBA" id="ARBA00004613"/>
    </source>
</evidence>
<dbReference type="PRINTS" id="PR00313">
    <property type="entry name" value="CABNDNGRPT"/>
</dbReference>
<proteinExistence type="predicted"/>
<feature type="compositionally biased region" description="Polar residues" evidence="3">
    <location>
        <begin position="523"/>
        <end position="534"/>
    </location>
</feature>
<evidence type="ECO:0000313" key="4">
    <source>
        <dbReference type="EMBL" id="ADD44712.1"/>
    </source>
</evidence>
<evidence type="ECO:0000313" key="5">
    <source>
        <dbReference type="Proteomes" id="UP000000844"/>
    </source>
</evidence>
<evidence type="ECO:0000256" key="2">
    <source>
        <dbReference type="ARBA" id="ARBA00022525"/>
    </source>
</evidence>
<dbReference type="KEGG" id="sna:Snas_5076"/>
<dbReference type="GO" id="GO:0005509">
    <property type="term" value="F:calcium ion binding"/>
    <property type="evidence" value="ECO:0007669"/>
    <property type="project" value="InterPro"/>
</dbReference>
<dbReference type="AlphaFoldDB" id="D3QAR6"/>
<dbReference type="PROSITE" id="PS00330">
    <property type="entry name" value="HEMOLYSIN_CALCIUM"/>
    <property type="match status" value="2"/>
</dbReference>
<dbReference type="Gene3D" id="2.160.20.160">
    <property type="match status" value="1"/>
</dbReference>